<name>Q7VKA9_HAEDU</name>
<keyword evidence="2" id="KW-1185">Reference proteome</keyword>
<dbReference type="EMBL" id="AE017143">
    <property type="protein sequence ID" value="AAP96723.1"/>
    <property type="molecule type" value="Genomic_DNA"/>
</dbReference>
<dbReference type="HOGENOM" id="CLU_3168677_0_0_6"/>
<dbReference type="KEGG" id="hdu:HD_2014"/>
<protein>
    <submittedName>
        <fullName evidence="1">Uncharacterized protein</fullName>
    </submittedName>
</protein>
<dbReference type="RefSeq" id="WP_010945744.1">
    <property type="nucleotide sequence ID" value="NC_002940.2"/>
</dbReference>
<dbReference type="AlphaFoldDB" id="Q7VKA9"/>
<reference evidence="2" key="1">
    <citation type="submission" date="2003-06" db="EMBL/GenBank/DDBJ databases">
        <title>The complete genome sequence of Haemophilus ducreyi.</title>
        <authorList>
            <person name="Munson R.S. Jr."/>
            <person name="Ray W.C."/>
            <person name="Mahairas G."/>
            <person name="Sabo P."/>
            <person name="Mungur R."/>
            <person name="Johnson L."/>
            <person name="Nguyen D."/>
            <person name="Wang J."/>
            <person name="Forst C."/>
            <person name="Hood L."/>
        </authorList>
    </citation>
    <scope>NUCLEOTIDE SEQUENCE [LARGE SCALE GENOMIC DNA]</scope>
    <source>
        <strain evidence="2">35000HP / ATCC 700724</strain>
    </source>
</reference>
<dbReference type="GeneID" id="60734227"/>
<sequence>MKKIVCIVIIVLALFLFVKPAVQNFIEEDQCLDFGGSYNQQTKMCEK</sequence>
<accession>Q7VKA9</accession>
<evidence type="ECO:0000313" key="2">
    <source>
        <dbReference type="Proteomes" id="UP000001022"/>
    </source>
</evidence>
<proteinExistence type="predicted"/>
<gene>
    <name evidence="1" type="ordered locus">HD_2014</name>
</gene>
<evidence type="ECO:0000313" key="1">
    <source>
        <dbReference type="EMBL" id="AAP96723.1"/>
    </source>
</evidence>
<dbReference type="Proteomes" id="UP000001022">
    <property type="component" value="Chromosome"/>
</dbReference>
<organism evidence="1 2">
    <name type="scientific">Haemophilus ducreyi (strain 35000HP / ATCC 700724)</name>
    <dbReference type="NCBI Taxonomy" id="233412"/>
    <lineage>
        <taxon>Bacteria</taxon>
        <taxon>Pseudomonadati</taxon>
        <taxon>Pseudomonadota</taxon>
        <taxon>Gammaproteobacteria</taxon>
        <taxon>Pasteurellales</taxon>
        <taxon>Pasteurellaceae</taxon>
        <taxon>Haemophilus</taxon>
    </lineage>
</organism>
<dbReference type="STRING" id="233412.HD_2014"/>